<dbReference type="Pfam" id="PF02627">
    <property type="entry name" value="CMD"/>
    <property type="match status" value="1"/>
</dbReference>
<organism evidence="2 3">
    <name type="scientific">Extremus antarcticus</name>
    <dbReference type="NCBI Taxonomy" id="702011"/>
    <lineage>
        <taxon>Eukaryota</taxon>
        <taxon>Fungi</taxon>
        <taxon>Dikarya</taxon>
        <taxon>Ascomycota</taxon>
        <taxon>Pezizomycotina</taxon>
        <taxon>Dothideomycetes</taxon>
        <taxon>Dothideomycetidae</taxon>
        <taxon>Mycosphaerellales</taxon>
        <taxon>Extremaceae</taxon>
        <taxon>Extremus</taxon>
    </lineage>
</organism>
<reference evidence="2" key="1">
    <citation type="submission" date="2023-04" db="EMBL/GenBank/DDBJ databases">
        <title>Black Yeasts Isolated from many extreme environments.</title>
        <authorList>
            <person name="Coleine C."/>
            <person name="Stajich J.E."/>
            <person name="Selbmann L."/>
        </authorList>
    </citation>
    <scope>NUCLEOTIDE SEQUENCE</scope>
    <source>
        <strain evidence="2">CCFEE 5312</strain>
    </source>
</reference>
<dbReference type="PANTHER" id="PTHR34846">
    <property type="entry name" value="4-CARBOXYMUCONOLACTONE DECARBOXYLASE FAMILY PROTEIN (AFU_ORTHOLOGUE AFUA_6G11590)"/>
    <property type="match status" value="1"/>
</dbReference>
<evidence type="ECO:0000313" key="3">
    <source>
        <dbReference type="Proteomes" id="UP001271007"/>
    </source>
</evidence>
<proteinExistence type="predicted"/>
<dbReference type="GO" id="GO:0051920">
    <property type="term" value="F:peroxiredoxin activity"/>
    <property type="evidence" value="ECO:0007669"/>
    <property type="project" value="InterPro"/>
</dbReference>
<dbReference type="InterPro" id="IPR029032">
    <property type="entry name" value="AhpD-like"/>
</dbReference>
<gene>
    <name evidence="2" type="ORF">LTR09_005890</name>
</gene>
<dbReference type="PANTHER" id="PTHR34846:SF11">
    <property type="entry name" value="4-CARBOXYMUCONOLACTONE DECARBOXYLASE FAMILY PROTEIN (AFU_ORTHOLOGUE AFUA_6G11590)"/>
    <property type="match status" value="1"/>
</dbReference>
<dbReference type="EMBL" id="JAWDJX010000017">
    <property type="protein sequence ID" value="KAK3053264.1"/>
    <property type="molecule type" value="Genomic_DNA"/>
</dbReference>
<name>A0AAJ0DFV2_9PEZI</name>
<keyword evidence="3" id="KW-1185">Reference proteome</keyword>
<sequence length="185" mass="20404">MRIPYALAEPTDPADKAIYDRIKARRNPRPLIPLDLALLHNPSIADGFNSLLGSIRTQSTLSLAAMEVAVCYVAVLNQAPYEWTAHAPLALKAGVTREVLEAVLNGNVQDAGVLSEEEIDVLEFTRQSTKEIEVSDELMAKLKSRYTDQQVMELTITVGAYNMVSRFLVALDVTESNGKEMVMPE</sequence>
<dbReference type="Proteomes" id="UP001271007">
    <property type="component" value="Unassembled WGS sequence"/>
</dbReference>
<dbReference type="Gene3D" id="1.20.1290.10">
    <property type="entry name" value="AhpD-like"/>
    <property type="match status" value="1"/>
</dbReference>
<evidence type="ECO:0000313" key="2">
    <source>
        <dbReference type="EMBL" id="KAK3053264.1"/>
    </source>
</evidence>
<accession>A0AAJ0DFV2</accession>
<dbReference type="AlphaFoldDB" id="A0AAJ0DFV2"/>
<comment type="caution">
    <text evidence="2">The sequence shown here is derived from an EMBL/GenBank/DDBJ whole genome shotgun (WGS) entry which is preliminary data.</text>
</comment>
<protein>
    <recommendedName>
        <fullName evidence="1">Carboxymuconolactone decarboxylase-like domain-containing protein</fullName>
    </recommendedName>
</protein>
<feature type="domain" description="Carboxymuconolactone decarboxylase-like" evidence="1">
    <location>
        <begin position="42"/>
        <end position="113"/>
    </location>
</feature>
<dbReference type="InterPro" id="IPR003779">
    <property type="entry name" value="CMD-like"/>
</dbReference>
<dbReference type="SUPFAM" id="SSF69118">
    <property type="entry name" value="AhpD-like"/>
    <property type="match status" value="1"/>
</dbReference>
<evidence type="ECO:0000259" key="1">
    <source>
        <dbReference type="Pfam" id="PF02627"/>
    </source>
</evidence>